<dbReference type="InterPro" id="IPR027417">
    <property type="entry name" value="P-loop_NTPase"/>
</dbReference>
<proteinExistence type="inferred from homology"/>
<feature type="binding site" evidence="9">
    <location>
        <begin position="87"/>
        <end position="94"/>
    </location>
    <ligand>
        <name>ATP</name>
        <dbReference type="ChEBI" id="CHEBI:30616"/>
    </ligand>
</feature>
<dbReference type="PANTHER" id="PTHR47969">
    <property type="entry name" value="CHROMOSOME-ASSOCIATED KINESIN KIF4A-RELATED"/>
    <property type="match status" value="1"/>
</dbReference>
<dbReference type="PRINTS" id="PR00380">
    <property type="entry name" value="KINESINHEAVY"/>
</dbReference>
<dbReference type="GO" id="GO:0008017">
    <property type="term" value="F:microtubule binding"/>
    <property type="evidence" value="ECO:0007669"/>
    <property type="project" value="InterPro"/>
</dbReference>
<evidence type="ECO:0000256" key="11">
    <source>
        <dbReference type="SAM" id="Coils"/>
    </source>
</evidence>
<dbReference type="InterPro" id="IPR027640">
    <property type="entry name" value="Kinesin-like_fam"/>
</dbReference>
<keyword evidence="7 9" id="KW-0505">Motor protein</keyword>
<comment type="caution">
    <text evidence="14">The sequence shown here is derived from an EMBL/GenBank/DDBJ whole genome shotgun (WGS) entry which is preliminary data.</text>
</comment>
<dbReference type="Gene3D" id="3.40.850.10">
    <property type="entry name" value="Kinesin motor domain"/>
    <property type="match status" value="1"/>
</dbReference>
<dbReference type="GO" id="GO:0007052">
    <property type="term" value="P:mitotic spindle organization"/>
    <property type="evidence" value="ECO:0007669"/>
    <property type="project" value="TreeGrafter"/>
</dbReference>
<dbReference type="Proteomes" id="UP000612746">
    <property type="component" value="Unassembled WGS sequence"/>
</dbReference>
<keyword evidence="15" id="KW-1185">Reference proteome</keyword>
<feature type="domain" description="Kinesin motor" evidence="13">
    <location>
        <begin position="5"/>
        <end position="329"/>
    </location>
</feature>
<evidence type="ECO:0000256" key="9">
    <source>
        <dbReference type="PROSITE-ProRule" id="PRU00283"/>
    </source>
</evidence>
<keyword evidence="3 10" id="KW-0493">Microtubule</keyword>
<feature type="coiled-coil region" evidence="11">
    <location>
        <begin position="601"/>
        <end position="663"/>
    </location>
</feature>
<gene>
    <name evidence="14" type="ORF">INT44_001462</name>
</gene>
<feature type="coiled-coil region" evidence="11">
    <location>
        <begin position="710"/>
        <end position="919"/>
    </location>
</feature>
<keyword evidence="6 11" id="KW-0175">Coiled coil</keyword>
<dbReference type="GO" id="GO:0005874">
    <property type="term" value="C:microtubule"/>
    <property type="evidence" value="ECO:0007669"/>
    <property type="project" value="UniProtKB-KW"/>
</dbReference>
<dbReference type="PROSITE" id="PS00411">
    <property type="entry name" value="KINESIN_MOTOR_1"/>
    <property type="match status" value="1"/>
</dbReference>
<evidence type="ECO:0000256" key="6">
    <source>
        <dbReference type="ARBA" id="ARBA00023054"/>
    </source>
</evidence>
<feature type="region of interest" description="Disordered" evidence="12">
    <location>
        <begin position="938"/>
        <end position="971"/>
    </location>
</feature>
<evidence type="ECO:0000256" key="8">
    <source>
        <dbReference type="ARBA" id="ARBA00023212"/>
    </source>
</evidence>
<protein>
    <recommendedName>
        <fullName evidence="10">Kinesin-like protein</fullName>
    </recommendedName>
</protein>
<dbReference type="GO" id="GO:0005875">
    <property type="term" value="C:microtubule associated complex"/>
    <property type="evidence" value="ECO:0007669"/>
    <property type="project" value="TreeGrafter"/>
</dbReference>
<sequence length="971" mass="109082">MSGNNIKVVCRFRPQNSLENREGGTPIIHIDDAGENVALKGNDYNGGFAFDKIFGMDTKQKDVFDYSIRSIVDDVVAGYNGTVFAYGQTGSGKTFTMMGADIDDENTKGIIPRIIEQIFQSIMISPANMEFTVKVSYMEIYMEKVRDLLNPSQDNLPIHEDKSKGVYVKGLLEVYVSSTEEVYEVMRRGSENRVVASTNMNAESSRSHSIVMIAITQKNLDTGAAKSGKLYLVDLAGSEKVGKTGASGQTLEEAKKINKSLTALGMVINSLTDGKSSHVPYRDSKLTRILQESLGGNSRTTLIINCSPSSYNEAETLSTLRFGMRAKTIKNKAKVNADLSPAELKALLKRVKSEAVTFQTYIAALEGEVSVWRTGGTVPEDKWVSIDKIKSGDFSALPPASGFKSPIPEDTSRPATPATVLEKDEREEFLKRENELMDQIAEKVRKSKDDSSDILWDETELATREKLLESMKEELGLFKDQEQTMIKENQQMTSELSELKLQLQKVSYESKENAITTDSLKETNQELAAELEELKKNLAEMRLSHKSNADSEKEKKKAEKMANIFSGFDASGEITEKERHIRNALHRLDGDNGSTLSIEELASVRRELAESKSLLEQHTKTIDDLSNEKSTLEAKKTDLEIRLNTLEVEYEELLDKTIAEEETAEDKTVDIAETVSNLKVKFLLPKNQIMFYAFPSAIYRTILISQVKLESQYASKKELQEKEVEQLKQEVERKSNDFEKLSSAMADLKAANDELQNALSAQPRQGTSDLTEKEKDMERMRKSMAQQLADFEVMKKALMRDLQNRCEKVVELEISLDETREQYNNVLRASNNKAQQKKMAFLERNLEQLTNVQKQLVEQNSSLKKEVAIAERKLTARNERIQSLESLLQDAQEKLISQNQKFEAQLQAVRERLEQARSSKSQNSMAALSFGRIAKPLRGGATVTDSGSPTSPTDDKRDRRTSWIPGFINSR</sequence>
<evidence type="ECO:0000313" key="14">
    <source>
        <dbReference type="EMBL" id="KAG2178312.1"/>
    </source>
</evidence>
<dbReference type="InterPro" id="IPR019821">
    <property type="entry name" value="Kinesin_motor_CS"/>
</dbReference>
<keyword evidence="8" id="KW-0206">Cytoskeleton</keyword>
<name>A0A8H7UE70_9FUNG</name>
<evidence type="ECO:0000259" key="13">
    <source>
        <dbReference type="PROSITE" id="PS50067"/>
    </source>
</evidence>
<reference evidence="14" key="1">
    <citation type="submission" date="2020-12" db="EMBL/GenBank/DDBJ databases">
        <title>Metabolic potential, ecology and presence of endohyphal bacteria is reflected in genomic diversity of Mucoromycotina.</title>
        <authorList>
            <person name="Muszewska A."/>
            <person name="Okrasinska A."/>
            <person name="Steczkiewicz K."/>
            <person name="Drgas O."/>
            <person name="Orlowska M."/>
            <person name="Perlinska-Lenart U."/>
            <person name="Aleksandrzak-Piekarczyk T."/>
            <person name="Szatraj K."/>
            <person name="Zielenkiewicz U."/>
            <person name="Pilsyk S."/>
            <person name="Malc E."/>
            <person name="Mieczkowski P."/>
            <person name="Kruszewska J.S."/>
            <person name="Biernat P."/>
            <person name="Pawlowska J."/>
        </authorList>
    </citation>
    <scope>NUCLEOTIDE SEQUENCE</scope>
    <source>
        <strain evidence="14">WA0000051536</strain>
    </source>
</reference>
<organism evidence="14 15">
    <name type="scientific">Umbelopsis vinacea</name>
    <dbReference type="NCBI Taxonomy" id="44442"/>
    <lineage>
        <taxon>Eukaryota</taxon>
        <taxon>Fungi</taxon>
        <taxon>Fungi incertae sedis</taxon>
        <taxon>Mucoromycota</taxon>
        <taxon>Mucoromycotina</taxon>
        <taxon>Umbelopsidomycetes</taxon>
        <taxon>Umbelopsidales</taxon>
        <taxon>Umbelopsidaceae</taxon>
        <taxon>Umbelopsis</taxon>
    </lineage>
</organism>
<dbReference type="FunFam" id="3.40.850.10:FF:000031">
    <property type="entry name" value="Kinesin-like protein"/>
    <property type="match status" value="1"/>
</dbReference>
<dbReference type="GO" id="GO:0005524">
    <property type="term" value="F:ATP binding"/>
    <property type="evidence" value="ECO:0007669"/>
    <property type="project" value="UniProtKB-UniRule"/>
</dbReference>
<dbReference type="InterPro" id="IPR059182">
    <property type="entry name" value="Khc_C"/>
</dbReference>
<comment type="similarity">
    <text evidence="9 10">Belongs to the TRAFAC class myosin-kinesin ATPase superfamily. Kinesin family.</text>
</comment>
<evidence type="ECO:0000256" key="12">
    <source>
        <dbReference type="SAM" id="MobiDB-lite"/>
    </source>
</evidence>
<dbReference type="SMART" id="SM00129">
    <property type="entry name" value="KISc"/>
    <property type="match status" value="1"/>
</dbReference>
<dbReference type="CDD" id="cd23649">
    <property type="entry name" value="Khc_CBD_cc"/>
    <property type="match status" value="1"/>
</dbReference>
<evidence type="ECO:0000256" key="2">
    <source>
        <dbReference type="ARBA" id="ARBA00022490"/>
    </source>
</evidence>
<keyword evidence="4 9" id="KW-0547">Nucleotide-binding</keyword>
<evidence type="ECO:0000256" key="3">
    <source>
        <dbReference type="ARBA" id="ARBA00022701"/>
    </source>
</evidence>
<evidence type="ECO:0000256" key="4">
    <source>
        <dbReference type="ARBA" id="ARBA00022741"/>
    </source>
</evidence>
<dbReference type="SUPFAM" id="SSF52540">
    <property type="entry name" value="P-loop containing nucleoside triphosphate hydrolases"/>
    <property type="match status" value="1"/>
</dbReference>
<dbReference type="GO" id="GO:0003777">
    <property type="term" value="F:microtubule motor activity"/>
    <property type="evidence" value="ECO:0007669"/>
    <property type="project" value="InterPro"/>
</dbReference>
<dbReference type="EMBL" id="JAEPRA010000011">
    <property type="protein sequence ID" value="KAG2178312.1"/>
    <property type="molecule type" value="Genomic_DNA"/>
</dbReference>
<evidence type="ECO:0000256" key="5">
    <source>
        <dbReference type="ARBA" id="ARBA00022840"/>
    </source>
</evidence>
<keyword evidence="5 9" id="KW-0067">ATP-binding</keyword>
<dbReference type="CDD" id="cd01369">
    <property type="entry name" value="KISc_KHC_KIF5"/>
    <property type="match status" value="1"/>
</dbReference>
<dbReference type="Pfam" id="PF00225">
    <property type="entry name" value="Kinesin"/>
    <property type="match status" value="1"/>
</dbReference>
<keyword evidence="2" id="KW-0963">Cytoplasm</keyword>
<accession>A0A8H7UE70</accession>
<evidence type="ECO:0000313" key="15">
    <source>
        <dbReference type="Proteomes" id="UP000612746"/>
    </source>
</evidence>
<dbReference type="PROSITE" id="PS50067">
    <property type="entry name" value="KINESIN_MOTOR_2"/>
    <property type="match status" value="1"/>
</dbReference>
<comment type="subcellular location">
    <subcellularLocation>
        <location evidence="1">Cytoplasm</location>
        <location evidence="1">Cytoskeleton</location>
    </subcellularLocation>
</comment>
<feature type="coiled-coil region" evidence="11">
    <location>
        <begin position="482"/>
        <end position="544"/>
    </location>
</feature>
<evidence type="ECO:0000256" key="7">
    <source>
        <dbReference type="ARBA" id="ARBA00023175"/>
    </source>
</evidence>
<dbReference type="GO" id="GO:0007018">
    <property type="term" value="P:microtubule-based movement"/>
    <property type="evidence" value="ECO:0007669"/>
    <property type="project" value="InterPro"/>
</dbReference>
<dbReference type="OrthoDB" id="3176171at2759"/>
<dbReference type="AlphaFoldDB" id="A0A8H7UE70"/>
<dbReference type="InterPro" id="IPR036961">
    <property type="entry name" value="Kinesin_motor_dom_sf"/>
</dbReference>
<feature type="compositionally biased region" description="Polar residues" evidence="12">
    <location>
        <begin position="943"/>
        <end position="952"/>
    </location>
</feature>
<dbReference type="PANTHER" id="PTHR47969:SF15">
    <property type="entry name" value="CHROMOSOME-ASSOCIATED KINESIN KIF4A-RELATED"/>
    <property type="match status" value="1"/>
</dbReference>
<dbReference type="GO" id="GO:0051231">
    <property type="term" value="P:spindle elongation"/>
    <property type="evidence" value="ECO:0007669"/>
    <property type="project" value="TreeGrafter"/>
</dbReference>
<dbReference type="InterPro" id="IPR001752">
    <property type="entry name" value="Kinesin_motor_dom"/>
</dbReference>
<evidence type="ECO:0000256" key="1">
    <source>
        <dbReference type="ARBA" id="ARBA00004245"/>
    </source>
</evidence>
<evidence type="ECO:0000256" key="10">
    <source>
        <dbReference type="RuleBase" id="RU000394"/>
    </source>
</evidence>